<feature type="transmembrane region" description="Helical" evidence="1">
    <location>
        <begin position="75"/>
        <end position="95"/>
    </location>
</feature>
<keyword evidence="1" id="KW-0472">Membrane</keyword>
<dbReference type="AlphaFoldDB" id="A0A1I2Q794"/>
<feature type="transmembrane region" description="Helical" evidence="1">
    <location>
        <begin position="101"/>
        <end position="122"/>
    </location>
</feature>
<sequence length="227" mass="24700">MKLMVNLAKLFIGLFLFALGAVCTINANLGLQPWDVLHQGLSRTFPITIGLANILVALCIVILNRIFGEKIGFGTLANMIFIGLFMDLLLLNHLVPIAHHFYTQLLMILAGLIIISFGTYLYMSAGFGAGPRDGLMVVLARKTGQSVRVVRTVNEGVALVFGWLLGGSVGIGTVIMVSLIGIFVQGVFKICRFDAKNVRHVYLDRQMVSRILNKSKSVIGGTDQHGL</sequence>
<evidence type="ECO:0000313" key="2">
    <source>
        <dbReference type="EMBL" id="SFG23523.1"/>
    </source>
</evidence>
<keyword evidence="1" id="KW-0812">Transmembrane</keyword>
<keyword evidence="3" id="KW-1185">Reference proteome</keyword>
<feature type="transmembrane region" description="Helical" evidence="1">
    <location>
        <begin position="157"/>
        <end position="184"/>
    </location>
</feature>
<dbReference type="STRING" id="269670.SAMN02982927_01074"/>
<protein>
    <submittedName>
        <fullName evidence="2">Uncharacterized membrane protein YczE</fullName>
    </submittedName>
</protein>
<evidence type="ECO:0000256" key="1">
    <source>
        <dbReference type="SAM" id="Phobius"/>
    </source>
</evidence>
<dbReference type="Proteomes" id="UP000198752">
    <property type="component" value="Unassembled WGS sequence"/>
</dbReference>
<feature type="transmembrane region" description="Helical" evidence="1">
    <location>
        <begin position="43"/>
        <end position="63"/>
    </location>
</feature>
<gene>
    <name evidence="2" type="ORF">SAMN02982927_01074</name>
</gene>
<evidence type="ECO:0000313" key="3">
    <source>
        <dbReference type="Proteomes" id="UP000198752"/>
    </source>
</evidence>
<proteinExistence type="predicted"/>
<reference evidence="3" key="1">
    <citation type="submission" date="2016-10" db="EMBL/GenBank/DDBJ databases">
        <authorList>
            <person name="Varghese N."/>
            <person name="Submissions S."/>
        </authorList>
    </citation>
    <scope>NUCLEOTIDE SEQUENCE [LARGE SCALE GENOMIC DNA]</scope>
    <source>
        <strain evidence="3">ATCC 700379</strain>
    </source>
</reference>
<dbReference type="Pfam" id="PF19700">
    <property type="entry name" value="DUF6198"/>
    <property type="match status" value="1"/>
</dbReference>
<dbReference type="PANTHER" id="PTHR40078:SF1">
    <property type="entry name" value="INTEGRAL MEMBRANE PROTEIN"/>
    <property type="match status" value="1"/>
</dbReference>
<dbReference type="RefSeq" id="WP_218143212.1">
    <property type="nucleotide sequence ID" value="NZ_FOOY01000006.1"/>
</dbReference>
<organism evidence="2 3">
    <name type="scientific">Sporolactobacillus nakayamae</name>
    <dbReference type="NCBI Taxonomy" id="269670"/>
    <lineage>
        <taxon>Bacteria</taxon>
        <taxon>Bacillati</taxon>
        <taxon>Bacillota</taxon>
        <taxon>Bacilli</taxon>
        <taxon>Bacillales</taxon>
        <taxon>Sporolactobacillaceae</taxon>
        <taxon>Sporolactobacillus</taxon>
    </lineage>
</organism>
<accession>A0A1I2Q794</accession>
<dbReference type="EMBL" id="FOOY01000006">
    <property type="protein sequence ID" value="SFG23523.1"/>
    <property type="molecule type" value="Genomic_DNA"/>
</dbReference>
<dbReference type="InterPro" id="IPR038750">
    <property type="entry name" value="YczE/YyaS-like"/>
</dbReference>
<dbReference type="PANTHER" id="PTHR40078">
    <property type="entry name" value="INTEGRAL MEMBRANE PROTEIN-RELATED"/>
    <property type="match status" value="1"/>
</dbReference>
<name>A0A1I2Q794_9BACL</name>
<keyword evidence="1" id="KW-1133">Transmembrane helix</keyword>